<evidence type="ECO:0000313" key="1">
    <source>
        <dbReference type="EMBL" id="MET3527294.1"/>
    </source>
</evidence>
<gene>
    <name evidence="1" type="ORF">ABID41_002412</name>
</gene>
<name>A0ABV2EJS4_9CAUL</name>
<organism evidence="1 2">
    <name type="scientific">Phenylobacterium koreense</name>
    <dbReference type="NCBI Taxonomy" id="266125"/>
    <lineage>
        <taxon>Bacteria</taxon>
        <taxon>Pseudomonadati</taxon>
        <taxon>Pseudomonadota</taxon>
        <taxon>Alphaproteobacteria</taxon>
        <taxon>Caulobacterales</taxon>
        <taxon>Caulobacteraceae</taxon>
        <taxon>Phenylobacterium</taxon>
    </lineage>
</organism>
<evidence type="ECO:0008006" key="3">
    <source>
        <dbReference type="Google" id="ProtNLM"/>
    </source>
</evidence>
<comment type="caution">
    <text evidence="1">The sequence shown here is derived from an EMBL/GenBank/DDBJ whole genome shotgun (WGS) entry which is preliminary data.</text>
</comment>
<dbReference type="EMBL" id="JBEPLU010000002">
    <property type="protein sequence ID" value="MET3527294.1"/>
    <property type="molecule type" value="Genomic_DNA"/>
</dbReference>
<keyword evidence="2" id="KW-1185">Reference proteome</keyword>
<proteinExistence type="predicted"/>
<dbReference type="RefSeq" id="WP_331931868.1">
    <property type="nucleotide sequence ID" value="NZ_JBEPLU010000002.1"/>
</dbReference>
<dbReference type="Proteomes" id="UP001549110">
    <property type="component" value="Unassembled WGS sequence"/>
</dbReference>
<accession>A0ABV2EJS4</accession>
<evidence type="ECO:0000313" key="2">
    <source>
        <dbReference type="Proteomes" id="UP001549110"/>
    </source>
</evidence>
<sequence length="119" mass="12915">MIIAGLTLTGCERAVSAPANRGVCWRQVDGLNGKPDFRVVAPNVETLEDCASRLEALRMAHGRPVTGAFQGRFIYVTDQEITAAAGPKAQRYRVFTPDQRVKIQDGVRTLMAREKGAAG</sequence>
<protein>
    <recommendedName>
        <fullName evidence="3">Lipoprotein</fullName>
    </recommendedName>
</protein>
<reference evidence="1 2" key="1">
    <citation type="submission" date="2024-06" db="EMBL/GenBank/DDBJ databases">
        <title>Genomic Encyclopedia of Type Strains, Phase IV (KMG-IV): sequencing the most valuable type-strain genomes for metagenomic binning, comparative biology and taxonomic classification.</title>
        <authorList>
            <person name="Goeker M."/>
        </authorList>
    </citation>
    <scope>NUCLEOTIDE SEQUENCE [LARGE SCALE GENOMIC DNA]</scope>
    <source>
        <strain evidence="1 2">DSM 17809</strain>
    </source>
</reference>